<dbReference type="AlphaFoldDB" id="A0A3L7ZSP3"/>
<dbReference type="Gene3D" id="3.40.50.11110">
    <property type="entry name" value="Sialyltransferase, C-terminal GT-B Rossman nucleotide-binding domain"/>
    <property type="match status" value="1"/>
</dbReference>
<gene>
    <name evidence="1" type="ORF">D7V78_07030</name>
    <name evidence="2" type="ORF">E5342_11545</name>
</gene>
<organism evidence="1 3">
    <name type="scientific">Parabacteroides distasonis</name>
    <dbReference type="NCBI Taxonomy" id="823"/>
    <lineage>
        <taxon>Bacteria</taxon>
        <taxon>Pseudomonadati</taxon>
        <taxon>Bacteroidota</taxon>
        <taxon>Bacteroidia</taxon>
        <taxon>Bacteroidales</taxon>
        <taxon>Tannerellaceae</taxon>
        <taxon>Parabacteroides</taxon>
    </lineage>
</organism>
<dbReference type="EMBL" id="SRYM01000032">
    <property type="protein sequence ID" value="TGY56746.1"/>
    <property type="molecule type" value="Genomic_DNA"/>
</dbReference>
<protein>
    <recommendedName>
        <fullName evidence="5">Lipooligosaccharide sialyltransferase</fullName>
    </recommendedName>
</protein>
<dbReference type="Pfam" id="PF07922">
    <property type="entry name" value="Glyco_transf_52"/>
    <property type="match status" value="1"/>
</dbReference>
<evidence type="ECO:0000313" key="2">
    <source>
        <dbReference type="EMBL" id="TGY56746.1"/>
    </source>
</evidence>
<reference evidence="2 4" key="2">
    <citation type="submission" date="2019-04" db="EMBL/GenBank/DDBJ databases">
        <title>Microbes associate with the intestines of laboratory mice.</title>
        <authorList>
            <person name="Navarre W."/>
            <person name="Wong E."/>
            <person name="Huang K."/>
            <person name="Tropini C."/>
            <person name="Ng K."/>
            <person name="Yu B."/>
        </authorList>
    </citation>
    <scope>NUCLEOTIDE SEQUENCE [LARGE SCALE GENOMIC DNA]</scope>
    <source>
        <strain evidence="2 4">NM39_I3</strain>
    </source>
</reference>
<dbReference type="InterPro" id="IPR012477">
    <property type="entry name" value="Glyco_transf_52"/>
</dbReference>
<proteinExistence type="predicted"/>
<dbReference type="EMBL" id="RAYI01000011">
    <property type="protein sequence ID" value="RLT73982.1"/>
    <property type="molecule type" value="Genomic_DNA"/>
</dbReference>
<evidence type="ECO:0008006" key="5">
    <source>
        <dbReference type="Google" id="ProtNLM"/>
    </source>
</evidence>
<evidence type="ECO:0000313" key="4">
    <source>
        <dbReference type="Proteomes" id="UP000310032"/>
    </source>
</evidence>
<sequence length="322" mass="37803">MSNKEITHVCLVETVYTLFLYMLLVEEEDYEHTFFFCSSLLPAEIKKKLPQSHCFKLPHKRYHKWIFRILLYYTSALRWPFIKRCTIYGSDNYLFSSGIIRNNRLNLLEDGTSNYSLTYVDPKLYTLRSWLMGSIAACGCGGRAPNVEKIYLTGLLSIPEEIRSKVELFSVRDHWEKLTVTYQRKILSLFDISIDVIRDLRRYTDVLFTQPMYEDGLLIKEEEIALYKQLLSNSNKCKLVIKVHPRDKMDYRDLFPDAYILKTKVPMELLSILGVQFKEVYTVFSTAALSLPYKANIHFMGTSVHPNLVKHRGIIEYDDCFF</sequence>
<dbReference type="Proteomes" id="UP000278164">
    <property type="component" value="Unassembled WGS sequence"/>
</dbReference>
<comment type="caution">
    <text evidence="1">The sequence shown here is derived from an EMBL/GenBank/DDBJ whole genome shotgun (WGS) entry which is preliminary data.</text>
</comment>
<reference evidence="1 3" key="1">
    <citation type="submission" date="2018-09" db="EMBL/GenBank/DDBJ databases">
        <title>Murine metabolic-syndrome-specific gut microbial biobank.</title>
        <authorList>
            <person name="Liu C."/>
        </authorList>
    </citation>
    <scope>NUCLEOTIDE SEQUENCE [LARGE SCALE GENOMIC DNA]</scope>
    <source>
        <strain evidence="1 3">8-P5</strain>
    </source>
</reference>
<evidence type="ECO:0000313" key="1">
    <source>
        <dbReference type="EMBL" id="RLT73982.1"/>
    </source>
</evidence>
<accession>A0A3L7ZSP3</accession>
<evidence type="ECO:0000313" key="3">
    <source>
        <dbReference type="Proteomes" id="UP000278164"/>
    </source>
</evidence>
<name>A0A3L7ZSP3_PARDI</name>
<dbReference type="Proteomes" id="UP000310032">
    <property type="component" value="Unassembled WGS sequence"/>
</dbReference>
<dbReference type="RefSeq" id="WP_121735606.1">
    <property type="nucleotide sequence ID" value="NZ_RAYI01000011.1"/>
</dbReference>
<dbReference type="OrthoDB" id="1100792at2"/>